<proteinExistence type="predicted"/>
<keyword evidence="2" id="KW-1185">Reference proteome</keyword>
<reference evidence="1" key="1">
    <citation type="submission" date="2023-10" db="EMBL/GenBank/DDBJ databases">
        <authorList>
            <person name="Chen Y."/>
            <person name="Shah S."/>
            <person name="Dougan E. K."/>
            <person name="Thang M."/>
            <person name="Chan C."/>
        </authorList>
    </citation>
    <scope>NUCLEOTIDE SEQUENCE [LARGE SCALE GENOMIC DNA]</scope>
</reference>
<feature type="non-terminal residue" evidence="1">
    <location>
        <position position="280"/>
    </location>
</feature>
<sequence>MTASQTMMPTLQYGTDIPHYTHESQAAARPQHHHHLNTQHAKNHWTLSNKLNITANTEDQHMQDYIMLTLTCQTLSINFNISTGIEGQRQHVQDYTTLTLNCHQRKNCMQTLNCHLYLSFDMVGTLATNDLIINFQPAALTPTHAPLSCAEASSVFDSLLRISHHGRTEQVNTNTGKQGADDYGLGRRSRHLYTDNAIGRYHASDETEFGRFIHDQLFTHQLTAINAHIDVGNTYYGPNKARSRIDYFIGYDNLMEIVKYVKLNWKIHTKLRSLIHVADH</sequence>
<organism evidence="1 2">
    <name type="scientific">Prorocentrum cordatum</name>
    <dbReference type="NCBI Taxonomy" id="2364126"/>
    <lineage>
        <taxon>Eukaryota</taxon>
        <taxon>Sar</taxon>
        <taxon>Alveolata</taxon>
        <taxon>Dinophyceae</taxon>
        <taxon>Prorocentrales</taxon>
        <taxon>Prorocentraceae</taxon>
        <taxon>Prorocentrum</taxon>
    </lineage>
</organism>
<evidence type="ECO:0000313" key="1">
    <source>
        <dbReference type="EMBL" id="CAK0794091.1"/>
    </source>
</evidence>
<name>A0ABN9PQQ4_9DINO</name>
<protein>
    <submittedName>
        <fullName evidence="1">Uncharacterized protein</fullName>
    </submittedName>
</protein>
<dbReference type="Proteomes" id="UP001189429">
    <property type="component" value="Unassembled WGS sequence"/>
</dbReference>
<evidence type="ECO:0000313" key="2">
    <source>
        <dbReference type="Proteomes" id="UP001189429"/>
    </source>
</evidence>
<comment type="caution">
    <text evidence="1">The sequence shown here is derived from an EMBL/GenBank/DDBJ whole genome shotgun (WGS) entry which is preliminary data.</text>
</comment>
<accession>A0ABN9PQQ4</accession>
<dbReference type="EMBL" id="CAUYUJ010001084">
    <property type="protein sequence ID" value="CAK0794091.1"/>
    <property type="molecule type" value="Genomic_DNA"/>
</dbReference>
<gene>
    <name evidence="1" type="ORF">PCOR1329_LOCUS4182</name>
</gene>